<protein>
    <submittedName>
        <fullName evidence="4">Tetratricopeptide repeat-containing protein</fullName>
    </submittedName>
</protein>
<evidence type="ECO:0000256" key="1">
    <source>
        <dbReference type="ARBA" id="ARBA00022737"/>
    </source>
</evidence>
<dbReference type="Pfam" id="PF13424">
    <property type="entry name" value="TPR_12"/>
    <property type="match status" value="3"/>
</dbReference>
<accession>A0A238WS42</accession>
<sequence>MIEPLSSFAISIAAGVALEIYPAMKNFRKQGIDKQIKLAFNEALNDWSVNEDIRTEKEREFRSLLQSHIETKEISILKVVNPETLDFLDHFEKRLAEHTQAYDYLKSIIDQQRHDEVVLEFSTIKEQLSEIQEEIKKGNIDARDVGDWLDKIDFKEGQEKVIEIIRNWYFQKDIELELREVLLLATKKIYERTNELNQEIKELKSQGDTYLAGVLEQIKKAVEQRKPDVLTAIYEAYLQKEKEQKIELLQELIDSSKAIFAYEEVKQFYKELLKIEPSAQNHYLYGKFLHDFNFFEDSIKQYKKALEILRGLAKKNPRVFLPYVANLLNDLAVLYHYKKEFQKALVKYEEALEIRRALAKENPYTYLPDVATTLNNLAILHKTKNEFQQALDRHKEALEIRRGLVKENPNICLHDVAVTLNNLANLYSIKNEFSLGLDSYIEALEIRRNLAKENPHIYLPYVATTLNNLGNLYSAKNDLSLSLDSYTEALKIRRDLVEENPRIHLPVIAQTLHNLGNLYSAKDDLSLSLDSYKEALEIRRNLAKENPNSYLPDVAMTLNNLAVLHKARNEFQLALKSYEESLRLYKSLAEKHEKVYDVIYAQSFLMGVFLFKKDTSGIEEIKEILQRYAEVPQAKKLLKTIDNLEKKKAP</sequence>
<evidence type="ECO:0000256" key="3">
    <source>
        <dbReference type="PROSITE-ProRule" id="PRU00339"/>
    </source>
</evidence>
<dbReference type="EMBL" id="FZNY01000001">
    <property type="protein sequence ID" value="SNR49400.1"/>
    <property type="molecule type" value="Genomic_DNA"/>
</dbReference>
<feature type="repeat" description="TPR" evidence="3">
    <location>
        <begin position="509"/>
        <end position="542"/>
    </location>
</feature>
<feature type="repeat" description="TPR" evidence="3">
    <location>
        <begin position="463"/>
        <end position="496"/>
    </location>
</feature>
<dbReference type="InterPro" id="IPR011990">
    <property type="entry name" value="TPR-like_helical_dom_sf"/>
</dbReference>
<keyword evidence="5" id="KW-1185">Reference proteome</keyword>
<keyword evidence="2 3" id="KW-0802">TPR repeat</keyword>
<dbReference type="InterPro" id="IPR019734">
    <property type="entry name" value="TPR_rpt"/>
</dbReference>
<dbReference type="PANTHER" id="PTHR45641:SF19">
    <property type="entry name" value="NEPHROCYSTIN-3"/>
    <property type="match status" value="1"/>
</dbReference>
<organism evidence="4 5">
    <name type="scientific">Dokdonia pacifica</name>
    <dbReference type="NCBI Taxonomy" id="1627892"/>
    <lineage>
        <taxon>Bacteria</taxon>
        <taxon>Pseudomonadati</taxon>
        <taxon>Bacteroidota</taxon>
        <taxon>Flavobacteriia</taxon>
        <taxon>Flavobacteriales</taxon>
        <taxon>Flavobacteriaceae</taxon>
        <taxon>Dokdonia</taxon>
    </lineage>
</organism>
<keyword evidence="1" id="KW-0677">Repeat</keyword>
<gene>
    <name evidence="4" type="ORF">SAMN06265376_1011427</name>
</gene>
<evidence type="ECO:0000256" key="2">
    <source>
        <dbReference type="ARBA" id="ARBA00022803"/>
    </source>
</evidence>
<dbReference type="PROSITE" id="PS50005">
    <property type="entry name" value="TPR"/>
    <property type="match status" value="3"/>
</dbReference>
<dbReference type="Proteomes" id="UP000198379">
    <property type="component" value="Unassembled WGS sequence"/>
</dbReference>
<dbReference type="AlphaFoldDB" id="A0A238WS42"/>
<name>A0A238WS42_9FLAO</name>
<dbReference type="RefSeq" id="WP_089370679.1">
    <property type="nucleotide sequence ID" value="NZ_BMEP01000003.1"/>
</dbReference>
<evidence type="ECO:0000313" key="5">
    <source>
        <dbReference type="Proteomes" id="UP000198379"/>
    </source>
</evidence>
<reference evidence="4 5" key="1">
    <citation type="submission" date="2017-06" db="EMBL/GenBank/DDBJ databases">
        <authorList>
            <person name="Kim H.J."/>
            <person name="Triplett B.A."/>
        </authorList>
    </citation>
    <scope>NUCLEOTIDE SEQUENCE [LARGE SCALE GENOMIC DNA]</scope>
    <source>
        <strain evidence="4 5">DSM 25597</strain>
    </source>
</reference>
<proteinExistence type="predicted"/>
<dbReference type="PANTHER" id="PTHR45641">
    <property type="entry name" value="TETRATRICOPEPTIDE REPEAT PROTEIN (AFU_ORTHOLOGUE AFUA_6G03870)"/>
    <property type="match status" value="1"/>
</dbReference>
<dbReference type="Gene3D" id="1.25.40.10">
    <property type="entry name" value="Tetratricopeptide repeat domain"/>
    <property type="match status" value="2"/>
</dbReference>
<dbReference type="SUPFAM" id="SSF48452">
    <property type="entry name" value="TPR-like"/>
    <property type="match status" value="2"/>
</dbReference>
<dbReference type="SMART" id="SM00028">
    <property type="entry name" value="TPR"/>
    <property type="match status" value="6"/>
</dbReference>
<evidence type="ECO:0000313" key="4">
    <source>
        <dbReference type="EMBL" id="SNR49400.1"/>
    </source>
</evidence>
<dbReference type="OrthoDB" id="9771112at2"/>
<feature type="repeat" description="TPR" evidence="3">
    <location>
        <begin position="325"/>
        <end position="358"/>
    </location>
</feature>